<evidence type="ECO:0000313" key="2">
    <source>
        <dbReference type="EMBL" id="GAG04555.1"/>
    </source>
</evidence>
<proteinExistence type="predicted"/>
<gene>
    <name evidence="2" type="ORF">S01H1_34552</name>
</gene>
<dbReference type="InterPro" id="IPR023753">
    <property type="entry name" value="FAD/NAD-binding_dom"/>
</dbReference>
<dbReference type="AlphaFoldDB" id="X0UG59"/>
<accession>X0UG59</accession>
<dbReference type="InterPro" id="IPR036188">
    <property type="entry name" value="FAD/NAD-bd_sf"/>
</dbReference>
<feature type="non-terminal residue" evidence="2">
    <location>
        <position position="1"/>
    </location>
</feature>
<comment type="caution">
    <text evidence="2">The sequence shown here is derived from an EMBL/GenBank/DDBJ whole genome shotgun (WGS) entry which is preliminary data.</text>
</comment>
<dbReference type="Gene3D" id="3.50.50.60">
    <property type="entry name" value="FAD/NAD(P)-binding domain"/>
    <property type="match status" value="1"/>
</dbReference>
<name>X0UG59_9ZZZZ</name>
<reference evidence="2" key="1">
    <citation type="journal article" date="2014" name="Front. Microbiol.">
        <title>High frequency of phylogenetically diverse reductive dehalogenase-homologous genes in deep subseafloor sedimentary metagenomes.</title>
        <authorList>
            <person name="Kawai M."/>
            <person name="Futagami T."/>
            <person name="Toyoda A."/>
            <person name="Takaki Y."/>
            <person name="Nishi S."/>
            <person name="Hori S."/>
            <person name="Arai W."/>
            <person name="Tsubouchi T."/>
            <person name="Morono Y."/>
            <person name="Uchiyama I."/>
            <person name="Ito T."/>
            <person name="Fujiyama A."/>
            <person name="Inagaki F."/>
            <person name="Takami H."/>
        </authorList>
    </citation>
    <scope>NUCLEOTIDE SEQUENCE</scope>
    <source>
        <strain evidence="2">Expedition CK06-06</strain>
    </source>
</reference>
<evidence type="ECO:0000259" key="1">
    <source>
        <dbReference type="Pfam" id="PF07992"/>
    </source>
</evidence>
<dbReference type="GO" id="GO:0016491">
    <property type="term" value="F:oxidoreductase activity"/>
    <property type="evidence" value="ECO:0007669"/>
    <property type="project" value="InterPro"/>
</dbReference>
<dbReference type="EMBL" id="BARS01021521">
    <property type="protein sequence ID" value="GAG04555.1"/>
    <property type="molecule type" value="Genomic_DNA"/>
</dbReference>
<dbReference type="SUPFAM" id="SSF51905">
    <property type="entry name" value="FAD/NAD(P)-binding domain"/>
    <property type="match status" value="1"/>
</dbReference>
<protein>
    <recommendedName>
        <fullName evidence="1">FAD/NAD(P)-binding domain-containing protein</fullName>
    </recommendedName>
</protein>
<organism evidence="2">
    <name type="scientific">marine sediment metagenome</name>
    <dbReference type="NCBI Taxonomy" id="412755"/>
    <lineage>
        <taxon>unclassified sequences</taxon>
        <taxon>metagenomes</taxon>
        <taxon>ecological metagenomes</taxon>
    </lineage>
</organism>
<sequence>AVRINHVNLAQPDETGFRAPIEIPGAELTIDVDVIIEALGQKAPKNLKDILPGVELTANNLVAVQNGTLATSREGVFAGGDVINGGLMVVTAVADGTRAAEQINQFLES</sequence>
<dbReference type="Pfam" id="PF07992">
    <property type="entry name" value="Pyr_redox_2"/>
    <property type="match status" value="1"/>
</dbReference>
<feature type="domain" description="FAD/NAD(P)-binding" evidence="1">
    <location>
        <begin position="27"/>
        <end position="95"/>
    </location>
</feature>